<dbReference type="InterPro" id="IPR029752">
    <property type="entry name" value="D-isomer_DH_CS1"/>
</dbReference>
<dbReference type="CDD" id="cd12162">
    <property type="entry name" value="2-Hacid_dh_4"/>
    <property type="match status" value="1"/>
</dbReference>
<protein>
    <recommendedName>
        <fullName evidence="4">D-isomer specific 2-hydroxyacid dehydrogenase NAD-binding domain-containing protein</fullName>
    </recommendedName>
</protein>
<comment type="similarity">
    <text evidence="1">Belongs to the D-isomer specific 2-hydroxyacid dehydrogenase family.</text>
</comment>
<dbReference type="InterPro" id="IPR036291">
    <property type="entry name" value="NAD(P)-bd_dom_sf"/>
</dbReference>
<feature type="non-terminal residue" evidence="5">
    <location>
        <position position="279"/>
    </location>
</feature>
<dbReference type="InterPro" id="IPR050418">
    <property type="entry name" value="D-iso_2-hydroxyacid_DH_PdxB"/>
</dbReference>
<evidence type="ECO:0000259" key="4">
    <source>
        <dbReference type="Pfam" id="PF02826"/>
    </source>
</evidence>
<dbReference type="GO" id="GO:0016616">
    <property type="term" value="F:oxidoreductase activity, acting on the CH-OH group of donors, NAD or NADP as acceptor"/>
    <property type="evidence" value="ECO:0007669"/>
    <property type="project" value="InterPro"/>
</dbReference>
<dbReference type="InterPro" id="IPR029753">
    <property type="entry name" value="D-isomer_DH_CS"/>
</dbReference>
<evidence type="ECO:0000256" key="3">
    <source>
        <dbReference type="ARBA" id="ARBA00023027"/>
    </source>
</evidence>
<evidence type="ECO:0000313" key="5">
    <source>
        <dbReference type="EMBL" id="GAI79290.1"/>
    </source>
</evidence>
<feature type="domain" description="D-isomer specific 2-hydroxyacid dehydrogenase NAD-binding" evidence="4">
    <location>
        <begin position="107"/>
        <end position="279"/>
    </location>
</feature>
<comment type="caution">
    <text evidence="5">The sequence shown here is derived from an EMBL/GenBank/DDBJ whole genome shotgun (WGS) entry which is preliminary data.</text>
</comment>
<dbReference type="PROSITE" id="PS00671">
    <property type="entry name" value="D_2_HYDROXYACID_DH_3"/>
    <property type="match status" value="1"/>
</dbReference>
<dbReference type="EMBL" id="BARW01014730">
    <property type="protein sequence ID" value="GAI79290.1"/>
    <property type="molecule type" value="Genomic_DNA"/>
</dbReference>
<dbReference type="SUPFAM" id="SSF52283">
    <property type="entry name" value="Formate/glycerate dehydrogenase catalytic domain-like"/>
    <property type="match status" value="1"/>
</dbReference>
<dbReference type="Pfam" id="PF02826">
    <property type="entry name" value="2-Hacid_dh_C"/>
    <property type="match status" value="1"/>
</dbReference>
<accession>X1SVA9</accession>
<proteinExistence type="inferred from homology"/>
<dbReference type="AlphaFoldDB" id="X1SVA9"/>
<dbReference type="Gene3D" id="3.40.50.720">
    <property type="entry name" value="NAD(P)-binding Rossmann-like Domain"/>
    <property type="match status" value="2"/>
</dbReference>
<evidence type="ECO:0000256" key="1">
    <source>
        <dbReference type="ARBA" id="ARBA00005854"/>
    </source>
</evidence>
<dbReference type="PANTHER" id="PTHR43761">
    <property type="entry name" value="D-ISOMER SPECIFIC 2-HYDROXYACID DEHYDROGENASE FAMILY PROTEIN (AFU_ORTHOLOGUE AFUA_1G13630)"/>
    <property type="match status" value="1"/>
</dbReference>
<dbReference type="SUPFAM" id="SSF51735">
    <property type="entry name" value="NAD(P)-binding Rossmann-fold domains"/>
    <property type="match status" value="1"/>
</dbReference>
<sequence>MKIVILDGYTLNPGDLSWKALEALCDCTVYDRSAPEEVIPRAIDAEVILTNKTVLSAETIGSLAQLQYIGILATGYNIVDVEAAGKCGIPVSNVPTYGTESVAQMVFAHLLNLTQNVAYHAQTVKDGRWNKCPDFCYWDTPLIELQGLTMGIIGFGRIGQTTARLAHTFGMKVIAYDVASPSEIPEGYEMVKLDDIFQKADVISLHCPLTPETENLISAERLAMMKPTAFLINTSRGLLVDEQALADALNNEKLAGAGLDVLSVEPASEHNPLITAKNC</sequence>
<dbReference type="PANTHER" id="PTHR43761:SF1">
    <property type="entry name" value="D-ISOMER SPECIFIC 2-HYDROXYACID DEHYDROGENASE CATALYTIC DOMAIN-CONTAINING PROTEIN-RELATED"/>
    <property type="match status" value="1"/>
</dbReference>
<name>X1SVA9_9ZZZZ</name>
<reference evidence="5" key="1">
    <citation type="journal article" date="2014" name="Front. Microbiol.">
        <title>High frequency of phylogenetically diverse reductive dehalogenase-homologous genes in deep subseafloor sedimentary metagenomes.</title>
        <authorList>
            <person name="Kawai M."/>
            <person name="Futagami T."/>
            <person name="Toyoda A."/>
            <person name="Takaki Y."/>
            <person name="Nishi S."/>
            <person name="Hori S."/>
            <person name="Arai W."/>
            <person name="Tsubouchi T."/>
            <person name="Morono Y."/>
            <person name="Uchiyama I."/>
            <person name="Ito T."/>
            <person name="Fujiyama A."/>
            <person name="Inagaki F."/>
            <person name="Takami H."/>
        </authorList>
    </citation>
    <scope>NUCLEOTIDE SEQUENCE</scope>
    <source>
        <strain evidence="5">Expedition CK06-06</strain>
    </source>
</reference>
<dbReference type="InterPro" id="IPR006140">
    <property type="entry name" value="D-isomer_DH_NAD-bd"/>
</dbReference>
<organism evidence="5">
    <name type="scientific">marine sediment metagenome</name>
    <dbReference type="NCBI Taxonomy" id="412755"/>
    <lineage>
        <taxon>unclassified sequences</taxon>
        <taxon>metagenomes</taxon>
        <taxon>ecological metagenomes</taxon>
    </lineage>
</organism>
<gene>
    <name evidence="5" type="ORF">S12H4_26034</name>
</gene>
<dbReference type="GO" id="GO:0051287">
    <property type="term" value="F:NAD binding"/>
    <property type="evidence" value="ECO:0007669"/>
    <property type="project" value="InterPro"/>
</dbReference>
<keyword evidence="2" id="KW-0560">Oxidoreductase</keyword>
<dbReference type="FunFam" id="3.40.50.720:FF:000203">
    <property type="entry name" value="D-3-phosphoglycerate dehydrogenase (SerA)"/>
    <property type="match status" value="1"/>
</dbReference>
<dbReference type="PROSITE" id="PS00065">
    <property type="entry name" value="D_2_HYDROXYACID_DH_1"/>
    <property type="match status" value="1"/>
</dbReference>
<evidence type="ECO:0000256" key="2">
    <source>
        <dbReference type="ARBA" id="ARBA00023002"/>
    </source>
</evidence>
<dbReference type="PROSITE" id="PS00670">
    <property type="entry name" value="D_2_HYDROXYACID_DH_2"/>
    <property type="match status" value="1"/>
</dbReference>
<keyword evidence="3" id="KW-0520">NAD</keyword>